<dbReference type="AlphaFoldDB" id="A0A2P6NBT4"/>
<accession>A0A2P6NBT4</accession>
<proteinExistence type="predicted"/>
<dbReference type="EMBL" id="MDYQ01000126">
    <property type="protein sequence ID" value="PRP81411.1"/>
    <property type="molecule type" value="Genomic_DNA"/>
</dbReference>
<dbReference type="InParanoid" id="A0A2P6NBT4"/>
<keyword evidence="3" id="KW-1185">Reference proteome</keyword>
<reference evidence="2 3" key="1">
    <citation type="journal article" date="2018" name="Genome Biol. Evol.">
        <title>Multiple Roots of Fruiting Body Formation in Amoebozoa.</title>
        <authorList>
            <person name="Hillmann F."/>
            <person name="Forbes G."/>
            <person name="Novohradska S."/>
            <person name="Ferling I."/>
            <person name="Riege K."/>
            <person name="Groth M."/>
            <person name="Westermann M."/>
            <person name="Marz M."/>
            <person name="Spaller T."/>
            <person name="Winckler T."/>
            <person name="Schaap P."/>
            <person name="Glockner G."/>
        </authorList>
    </citation>
    <scope>NUCLEOTIDE SEQUENCE [LARGE SCALE GENOMIC DNA]</scope>
    <source>
        <strain evidence="2 3">Jena</strain>
    </source>
</reference>
<gene>
    <name evidence="2" type="ORF">PROFUN_11032</name>
</gene>
<dbReference type="Gene3D" id="3.40.50.150">
    <property type="entry name" value="Vaccinia Virus protein VP39"/>
    <property type="match status" value="1"/>
</dbReference>
<name>A0A2P6NBT4_9EUKA</name>
<feature type="compositionally biased region" description="Basic and acidic residues" evidence="1">
    <location>
        <begin position="74"/>
        <end position="85"/>
    </location>
</feature>
<comment type="caution">
    <text evidence="2">The sequence shown here is derived from an EMBL/GenBank/DDBJ whole genome shotgun (WGS) entry which is preliminary data.</text>
</comment>
<evidence type="ECO:0000256" key="1">
    <source>
        <dbReference type="SAM" id="MobiDB-lite"/>
    </source>
</evidence>
<protein>
    <submittedName>
        <fullName evidence="2">Uncharacterized protein</fullName>
    </submittedName>
</protein>
<feature type="region of interest" description="Disordered" evidence="1">
    <location>
        <begin position="1"/>
        <end position="104"/>
    </location>
</feature>
<sequence>MSEEVSSTGEASQSRTKISLSHIRREIPEDDPLNRPLGSKPERSNGGNRRRSGGVSTPHGRKRGRSRDDDDDDPVVRIDRPLSEPKKRRHSEGSQNDPEEDPERDEIIAKRLDAFVNDGQLNVPADETSKLLAEYTAKPLASGLAHFICSRNLPFPFKRHFVGDPAEKFSNLTQYNLELVHPQESYEIPNLRELTEHLRPFTFRENFTLIPAKTTDYLDMNVLSDIFQEEARVASVAGYNTVCAMEYWKKPKLLKQWLNKFLFNRVMLQRKTEEKKEEKEETQEEGQEKKMIQLASLKQSWTSLGGSGAINTYELREGLATSVPTEPSAFKSNVAAGIIKFFKGKRVLDFCSGWGDRLLGALAAENAALTEMSEDGENFQYYVGVDPNPMLQKGYNEMIEKFAIDQNKFTMLCSPFETVQLPEDRRTFNLVFTGPPYFDYEKYGGEEKEGQSIESYPTLEKWLFGFLFPSIEKAWSMLEEGGIMAINIGDTVSGNRSGLFYTELMNLYIQYKFRDAAYEGVMSFTGANMKLPRPIWVYKKDSNIIEETHARKKTAGNLIAKHYDTIWKTMNYL</sequence>
<dbReference type="InterPro" id="IPR029063">
    <property type="entry name" value="SAM-dependent_MTases_sf"/>
</dbReference>
<evidence type="ECO:0000313" key="2">
    <source>
        <dbReference type="EMBL" id="PRP81411.1"/>
    </source>
</evidence>
<dbReference type="Proteomes" id="UP000241769">
    <property type="component" value="Unassembled WGS sequence"/>
</dbReference>
<organism evidence="2 3">
    <name type="scientific">Planoprotostelium fungivorum</name>
    <dbReference type="NCBI Taxonomy" id="1890364"/>
    <lineage>
        <taxon>Eukaryota</taxon>
        <taxon>Amoebozoa</taxon>
        <taxon>Evosea</taxon>
        <taxon>Variosea</taxon>
        <taxon>Cavosteliida</taxon>
        <taxon>Cavosteliaceae</taxon>
        <taxon>Planoprotostelium</taxon>
    </lineage>
</organism>
<dbReference type="SUPFAM" id="SSF53335">
    <property type="entry name" value="S-adenosyl-L-methionine-dependent methyltransferases"/>
    <property type="match status" value="1"/>
</dbReference>
<feature type="compositionally biased region" description="Polar residues" evidence="1">
    <location>
        <begin position="1"/>
        <end position="19"/>
    </location>
</feature>
<evidence type="ECO:0000313" key="3">
    <source>
        <dbReference type="Proteomes" id="UP000241769"/>
    </source>
</evidence>